<dbReference type="AlphaFoldDB" id="A0A4Y2VEX4"/>
<sequence length="126" mass="14112">MGSHLFSVIGSYNSTRDVPKVSFIMIFHKEGLLQSKTYNGVTKYKLLAIFPHIRHRHCRTVKSVSRNHPGKNRCPASEGNSSQPIALAIASEVTYQIVMMSMQDEGPHADHKTERMAISPFLGVLF</sequence>
<gene>
    <name evidence="1" type="ORF">AVEN_260311_1</name>
</gene>
<dbReference type="Proteomes" id="UP000499080">
    <property type="component" value="Unassembled WGS sequence"/>
</dbReference>
<comment type="caution">
    <text evidence="1">The sequence shown here is derived from an EMBL/GenBank/DDBJ whole genome shotgun (WGS) entry which is preliminary data.</text>
</comment>
<name>A0A4Y2VEX4_ARAVE</name>
<keyword evidence="2" id="KW-1185">Reference proteome</keyword>
<accession>A0A4Y2VEX4</accession>
<reference evidence="1 2" key="1">
    <citation type="journal article" date="2019" name="Sci. Rep.">
        <title>Orb-weaving spider Araneus ventricosus genome elucidates the spidroin gene catalogue.</title>
        <authorList>
            <person name="Kono N."/>
            <person name="Nakamura H."/>
            <person name="Ohtoshi R."/>
            <person name="Moran D.A.P."/>
            <person name="Shinohara A."/>
            <person name="Yoshida Y."/>
            <person name="Fujiwara M."/>
            <person name="Mori M."/>
            <person name="Tomita M."/>
            <person name="Arakawa K."/>
        </authorList>
    </citation>
    <scope>NUCLEOTIDE SEQUENCE [LARGE SCALE GENOMIC DNA]</scope>
</reference>
<protein>
    <submittedName>
        <fullName evidence="1">Uncharacterized protein</fullName>
    </submittedName>
</protein>
<organism evidence="1 2">
    <name type="scientific">Araneus ventricosus</name>
    <name type="common">Orbweaver spider</name>
    <name type="synonym">Epeira ventricosa</name>
    <dbReference type="NCBI Taxonomy" id="182803"/>
    <lineage>
        <taxon>Eukaryota</taxon>
        <taxon>Metazoa</taxon>
        <taxon>Ecdysozoa</taxon>
        <taxon>Arthropoda</taxon>
        <taxon>Chelicerata</taxon>
        <taxon>Arachnida</taxon>
        <taxon>Araneae</taxon>
        <taxon>Araneomorphae</taxon>
        <taxon>Entelegynae</taxon>
        <taxon>Araneoidea</taxon>
        <taxon>Araneidae</taxon>
        <taxon>Araneus</taxon>
    </lineage>
</organism>
<proteinExistence type="predicted"/>
<dbReference type="EMBL" id="BGPR01046876">
    <property type="protein sequence ID" value="GBO23839.1"/>
    <property type="molecule type" value="Genomic_DNA"/>
</dbReference>
<evidence type="ECO:0000313" key="1">
    <source>
        <dbReference type="EMBL" id="GBO23839.1"/>
    </source>
</evidence>
<evidence type="ECO:0000313" key="2">
    <source>
        <dbReference type="Proteomes" id="UP000499080"/>
    </source>
</evidence>